<sequence>MDQRITIPTELLRQIETRESPDLEAWLNKSEKILQNVQDYIVRLESKGDPRHKGSIAYLQPRCDRRKLMNEHMRRVLKERNDSETTTQPALTLNFRAAET</sequence>
<evidence type="ECO:0000313" key="2">
    <source>
        <dbReference type="EMBL" id="OGE78249.1"/>
    </source>
</evidence>
<comment type="caution">
    <text evidence="2">The sequence shown here is derived from an EMBL/GenBank/DDBJ whole genome shotgun (WGS) entry which is preliminary data.</text>
</comment>
<organism evidence="2 3">
    <name type="scientific">Candidatus Doudnabacteria bacterium RIFCSPHIGHO2_01_FULL_46_14</name>
    <dbReference type="NCBI Taxonomy" id="1817824"/>
    <lineage>
        <taxon>Bacteria</taxon>
        <taxon>Candidatus Doudnaibacteriota</taxon>
    </lineage>
</organism>
<dbReference type="EMBL" id="MFEK01000014">
    <property type="protein sequence ID" value="OGE78249.1"/>
    <property type="molecule type" value="Genomic_DNA"/>
</dbReference>
<protein>
    <submittedName>
        <fullName evidence="2">Uncharacterized protein</fullName>
    </submittedName>
</protein>
<dbReference type="Proteomes" id="UP000176864">
    <property type="component" value="Unassembled WGS sequence"/>
</dbReference>
<accession>A0A1F5NKP4</accession>
<gene>
    <name evidence="2" type="ORF">A2751_03800</name>
</gene>
<proteinExistence type="predicted"/>
<reference evidence="2 3" key="1">
    <citation type="journal article" date="2016" name="Nat. Commun.">
        <title>Thousands of microbial genomes shed light on interconnected biogeochemical processes in an aquifer system.</title>
        <authorList>
            <person name="Anantharaman K."/>
            <person name="Brown C.T."/>
            <person name="Hug L.A."/>
            <person name="Sharon I."/>
            <person name="Castelle C.J."/>
            <person name="Probst A.J."/>
            <person name="Thomas B.C."/>
            <person name="Singh A."/>
            <person name="Wilkins M.J."/>
            <person name="Karaoz U."/>
            <person name="Brodie E.L."/>
            <person name="Williams K.H."/>
            <person name="Hubbard S.S."/>
            <person name="Banfield J.F."/>
        </authorList>
    </citation>
    <scope>NUCLEOTIDE SEQUENCE [LARGE SCALE GENOMIC DNA]</scope>
</reference>
<name>A0A1F5NKP4_9BACT</name>
<evidence type="ECO:0000256" key="1">
    <source>
        <dbReference type="SAM" id="MobiDB-lite"/>
    </source>
</evidence>
<feature type="region of interest" description="Disordered" evidence="1">
    <location>
        <begin position="77"/>
        <end position="100"/>
    </location>
</feature>
<dbReference type="AlphaFoldDB" id="A0A1F5NKP4"/>
<evidence type="ECO:0000313" key="3">
    <source>
        <dbReference type="Proteomes" id="UP000176864"/>
    </source>
</evidence>